<keyword evidence="21" id="KW-1185">Reference proteome</keyword>
<dbReference type="InterPro" id="IPR023298">
    <property type="entry name" value="ATPase_P-typ_TM_dom_sf"/>
</dbReference>
<keyword evidence="13" id="KW-1278">Translocase</keyword>
<feature type="transmembrane region" description="Helical" evidence="18">
    <location>
        <begin position="86"/>
        <end position="102"/>
    </location>
</feature>
<dbReference type="InterPro" id="IPR004014">
    <property type="entry name" value="ATPase_P-typ_cation-transptr_N"/>
</dbReference>
<dbReference type="InterPro" id="IPR044492">
    <property type="entry name" value="P_typ_ATPase_HD_dom"/>
</dbReference>
<evidence type="ECO:0000256" key="14">
    <source>
        <dbReference type="ARBA" id="ARBA00022989"/>
    </source>
</evidence>
<evidence type="ECO:0000256" key="12">
    <source>
        <dbReference type="ARBA" id="ARBA00022842"/>
    </source>
</evidence>
<dbReference type="Gene3D" id="2.70.150.10">
    <property type="entry name" value="Calcium-transporting ATPase, cytoplasmic transduction domain A"/>
    <property type="match status" value="1"/>
</dbReference>
<evidence type="ECO:0000256" key="4">
    <source>
        <dbReference type="ARBA" id="ARBA00012786"/>
    </source>
</evidence>
<feature type="domain" description="Cation-transporting P-type ATPase N-terminal" evidence="19">
    <location>
        <begin position="9"/>
        <end position="82"/>
    </location>
</feature>
<dbReference type="PANTHER" id="PTHR42861">
    <property type="entry name" value="CALCIUM-TRANSPORTING ATPASE"/>
    <property type="match status" value="1"/>
</dbReference>
<evidence type="ECO:0000256" key="13">
    <source>
        <dbReference type="ARBA" id="ARBA00022967"/>
    </source>
</evidence>
<dbReference type="InterPro" id="IPR059000">
    <property type="entry name" value="ATPase_P-type_domA"/>
</dbReference>
<organism evidence="20 21">
    <name type="scientific">Plastorhodobacter daqingensis</name>
    <dbReference type="NCBI Taxonomy" id="1387281"/>
    <lineage>
        <taxon>Bacteria</taxon>
        <taxon>Pseudomonadati</taxon>
        <taxon>Pseudomonadota</taxon>
        <taxon>Alphaproteobacteria</taxon>
        <taxon>Rhodobacterales</taxon>
        <taxon>Paracoccaceae</taxon>
        <taxon>Plastorhodobacter</taxon>
    </lineage>
</organism>
<dbReference type="Gene3D" id="3.40.1110.10">
    <property type="entry name" value="Calcium-transporting ATPase, cytoplasmic domain N"/>
    <property type="match status" value="1"/>
</dbReference>
<dbReference type="Gene3D" id="1.20.1110.10">
    <property type="entry name" value="Calcium-transporting ATPase, transmembrane domain"/>
    <property type="match status" value="1"/>
</dbReference>
<dbReference type="NCBIfam" id="TIGR01524">
    <property type="entry name" value="ATPase-IIIB_Mg"/>
    <property type="match status" value="1"/>
</dbReference>
<dbReference type="InterPro" id="IPR006068">
    <property type="entry name" value="ATPase_P-typ_cation-transptr_C"/>
</dbReference>
<comment type="function">
    <text evidence="1">Mediates magnesium influx to the cytosol.</text>
</comment>
<sequence length="860" mass="91765">MVRDVVDAAVWSQDADALISQLGSGPEGLASEVAAGRLVEIGPNSVNQAARAGRLWLLARQFENPIVLILLVAATISLVLRQWLDAGIVLTIVLGSAALGFWQEHRASAAVEALKARLALTARVLRDGIERVVPVREVVPGDVILLSAGNLVPADGRVILAQDFLVSEASITGESFPVEKTPGAVRPDAPVGERTNMVWLGASVRSGTAQVLVTATGRQTAFGAIAARIATREHETEFARGVRHFGYLLIRVMVLVVLLVLSVNLMLDRPVIDSLMFAAALAVGLSPELLPAIVSVTLSAGARRMAAEGVIVRRLEAIENLGSMSVLCTDKTGTLTEGRMALHAALDPAGTPSDEVARLAWLNASFETGIENPLDAALLTAGAAAGFTAAGFAKIDEIPYDFERRRLTIVLAGDASDGHLMLTKGAFAEVLGICTSLETSTGAVTLNDAHRAALDAIFQARSSEGLRVLALATRRFQPQTDYDRADEAAMTFRGFLVFRDPPKADAGETIAALRGLGIAIKVISGDNRHVTAHVARAVGLDPQDMLTGEEIAAMRDEALWHRAPRTDLFVEIDPQQKERIVRALQRTGEAVGYLGDGINDAPALHAADVGISVAEAVDVARESADIVLTRRDLQVLRAGVEGGRRTFANTLKYISITTSANFGNMVSMAIVTPFLPFLPLLPKQILLNNFLSDLPSLAIASDRVDPERLARPQRWNLHEVKRFMFVFGLLSSAFDLLTFGLLLWVLHAGEALFQTSWFMISLMTELAVVLVLRTRSSAFRSRPGAILQWSTVLVLGLTLAIPWLGPLSAAFGFVPLPVGTLAAIGAILVGYIVATEAAKAWFYRTGPTAGGSREGGARAP</sequence>
<dbReference type="InterPro" id="IPR018303">
    <property type="entry name" value="ATPase_P-typ_P_site"/>
</dbReference>
<evidence type="ECO:0000256" key="10">
    <source>
        <dbReference type="ARBA" id="ARBA00022741"/>
    </source>
</evidence>
<reference evidence="21" key="1">
    <citation type="journal article" date="2019" name="Int. J. Syst. Evol. Microbiol.">
        <title>The Global Catalogue of Microorganisms (GCM) 10K type strain sequencing project: providing services to taxonomists for standard genome sequencing and annotation.</title>
        <authorList>
            <consortium name="The Broad Institute Genomics Platform"/>
            <consortium name="The Broad Institute Genome Sequencing Center for Infectious Disease"/>
            <person name="Wu L."/>
            <person name="Ma J."/>
        </authorList>
    </citation>
    <scope>NUCLEOTIDE SEQUENCE [LARGE SCALE GENOMIC DNA]</scope>
    <source>
        <strain evidence="21">CGMCC 1.12750</strain>
    </source>
</reference>
<evidence type="ECO:0000256" key="2">
    <source>
        <dbReference type="ARBA" id="ARBA00004429"/>
    </source>
</evidence>
<dbReference type="InterPro" id="IPR006415">
    <property type="entry name" value="P-type_ATPase_IIIB"/>
</dbReference>
<evidence type="ECO:0000256" key="8">
    <source>
        <dbReference type="ARBA" id="ARBA00022553"/>
    </source>
</evidence>
<comment type="catalytic activity">
    <reaction evidence="17">
        <text>Mg(2+)(out) + ATP + H2O = Mg(2+)(in) + ADP + phosphate + H(+)</text>
        <dbReference type="Rhea" id="RHEA:10260"/>
        <dbReference type="ChEBI" id="CHEBI:15377"/>
        <dbReference type="ChEBI" id="CHEBI:15378"/>
        <dbReference type="ChEBI" id="CHEBI:18420"/>
        <dbReference type="ChEBI" id="CHEBI:30616"/>
        <dbReference type="ChEBI" id="CHEBI:43474"/>
        <dbReference type="ChEBI" id="CHEBI:456216"/>
        <dbReference type="EC" id="7.2.2.14"/>
    </reaction>
</comment>
<feature type="transmembrane region" description="Helical" evidence="18">
    <location>
        <begin position="751"/>
        <end position="772"/>
    </location>
</feature>
<keyword evidence="11" id="KW-0067">ATP-binding</keyword>
<dbReference type="Pfam" id="PF13246">
    <property type="entry name" value="Cation_ATPase"/>
    <property type="match status" value="1"/>
</dbReference>
<dbReference type="InterPro" id="IPR036412">
    <property type="entry name" value="HAD-like_sf"/>
</dbReference>
<feature type="transmembrane region" description="Helical" evidence="18">
    <location>
        <begin position="245"/>
        <end position="263"/>
    </location>
</feature>
<evidence type="ECO:0000313" key="20">
    <source>
        <dbReference type="EMBL" id="MFC7705514.1"/>
    </source>
</evidence>
<keyword evidence="14 18" id="KW-1133">Transmembrane helix</keyword>
<evidence type="ECO:0000259" key="19">
    <source>
        <dbReference type="SMART" id="SM00831"/>
    </source>
</evidence>
<dbReference type="SFLD" id="SFLDS00003">
    <property type="entry name" value="Haloacid_Dehalogenase"/>
    <property type="match status" value="1"/>
</dbReference>
<dbReference type="RefSeq" id="WP_377405505.1">
    <property type="nucleotide sequence ID" value="NZ_JBHTFQ010000008.1"/>
</dbReference>
<evidence type="ECO:0000256" key="6">
    <source>
        <dbReference type="ARBA" id="ARBA00022475"/>
    </source>
</evidence>
<dbReference type="NCBIfam" id="TIGR01494">
    <property type="entry name" value="ATPase_P-type"/>
    <property type="match status" value="2"/>
</dbReference>
<dbReference type="SFLD" id="SFLDF00027">
    <property type="entry name" value="p-type_atpase"/>
    <property type="match status" value="1"/>
</dbReference>
<feature type="transmembrane region" description="Helical" evidence="18">
    <location>
        <begin position="810"/>
        <end position="834"/>
    </location>
</feature>
<evidence type="ECO:0000256" key="3">
    <source>
        <dbReference type="ARBA" id="ARBA00008746"/>
    </source>
</evidence>
<dbReference type="PRINTS" id="PR01836">
    <property type="entry name" value="MGATPASE"/>
</dbReference>
<dbReference type="SUPFAM" id="SSF81653">
    <property type="entry name" value="Calcium ATPase, transduction domain A"/>
    <property type="match status" value="1"/>
</dbReference>
<keyword evidence="7" id="KW-0997">Cell inner membrane</keyword>
<dbReference type="SUPFAM" id="SSF56784">
    <property type="entry name" value="HAD-like"/>
    <property type="match status" value="1"/>
</dbReference>
<feature type="transmembrane region" description="Helical" evidence="18">
    <location>
        <begin position="275"/>
        <end position="298"/>
    </location>
</feature>
<keyword evidence="9 18" id="KW-0812">Transmembrane</keyword>
<comment type="caution">
    <text evidence="20">The sequence shown here is derived from an EMBL/GenBank/DDBJ whole genome shotgun (WGS) entry which is preliminary data.</text>
</comment>
<dbReference type="InterPro" id="IPR008250">
    <property type="entry name" value="ATPase_P-typ_transduc_dom_A_sf"/>
</dbReference>
<evidence type="ECO:0000256" key="7">
    <source>
        <dbReference type="ARBA" id="ARBA00022519"/>
    </source>
</evidence>
<feature type="transmembrane region" description="Helical" evidence="18">
    <location>
        <begin position="723"/>
        <end position="745"/>
    </location>
</feature>
<keyword evidence="10" id="KW-0547">Nucleotide-binding</keyword>
<name>A0ABW2ULC4_9RHOB</name>
<keyword evidence="8" id="KW-0597">Phosphoprotein</keyword>
<dbReference type="Gene3D" id="3.40.50.1000">
    <property type="entry name" value="HAD superfamily/HAD-like"/>
    <property type="match status" value="1"/>
</dbReference>
<dbReference type="InterPro" id="IPR023214">
    <property type="entry name" value="HAD_sf"/>
</dbReference>
<dbReference type="SFLD" id="SFLDG00002">
    <property type="entry name" value="C1.7:_P-type_atpase_like"/>
    <property type="match status" value="1"/>
</dbReference>
<evidence type="ECO:0000256" key="16">
    <source>
        <dbReference type="ARBA" id="ARBA00029806"/>
    </source>
</evidence>
<comment type="similarity">
    <text evidence="3">Belongs to the cation transport ATPase (P-type) (TC 3.A.3) family. Type IIIB subfamily.</text>
</comment>
<evidence type="ECO:0000256" key="9">
    <source>
        <dbReference type="ARBA" id="ARBA00022692"/>
    </source>
</evidence>
<dbReference type="InterPro" id="IPR023299">
    <property type="entry name" value="ATPase_P-typ_cyto_dom_N"/>
</dbReference>
<dbReference type="Proteomes" id="UP001596516">
    <property type="component" value="Unassembled WGS sequence"/>
</dbReference>
<feature type="transmembrane region" description="Helical" evidence="18">
    <location>
        <begin position="62"/>
        <end position="80"/>
    </location>
</feature>
<evidence type="ECO:0000256" key="15">
    <source>
        <dbReference type="ARBA" id="ARBA00023136"/>
    </source>
</evidence>
<dbReference type="InterPro" id="IPR001757">
    <property type="entry name" value="P_typ_ATPase"/>
</dbReference>
<dbReference type="Pfam" id="PF00690">
    <property type="entry name" value="Cation_ATPase_N"/>
    <property type="match status" value="1"/>
</dbReference>
<dbReference type="Pfam" id="PF00689">
    <property type="entry name" value="Cation_ATPase_C"/>
    <property type="match status" value="1"/>
</dbReference>
<gene>
    <name evidence="20" type="primary">mgtA</name>
    <name evidence="20" type="ORF">ACFQXB_15080</name>
</gene>
<keyword evidence="12" id="KW-0460">Magnesium</keyword>
<dbReference type="EC" id="7.2.2.14" evidence="4"/>
<evidence type="ECO:0000256" key="11">
    <source>
        <dbReference type="ARBA" id="ARBA00022840"/>
    </source>
</evidence>
<keyword evidence="15 18" id="KW-0472">Membrane</keyword>
<feature type="transmembrane region" description="Helical" evidence="18">
    <location>
        <begin position="784"/>
        <end position="804"/>
    </location>
</feature>
<evidence type="ECO:0000256" key="1">
    <source>
        <dbReference type="ARBA" id="ARBA00003954"/>
    </source>
</evidence>
<dbReference type="Pfam" id="PF00122">
    <property type="entry name" value="E1-E2_ATPase"/>
    <property type="match status" value="1"/>
</dbReference>
<accession>A0ABW2ULC4</accession>
<proteinExistence type="inferred from homology"/>
<keyword evidence="6" id="KW-1003">Cell membrane</keyword>
<evidence type="ECO:0000256" key="5">
    <source>
        <dbReference type="ARBA" id="ARBA00013555"/>
    </source>
</evidence>
<evidence type="ECO:0000256" key="17">
    <source>
        <dbReference type="ARBA" id="ARBA00047295"/>
    </source>
</evidence>
<dbReference type="SMART" id="SM00831">
    <property type="entry name" value="Cation_ATPase_N"/>
    <property type="match status" value="1"/>
</dbReference>
<comment type="subcellular location">
    <subcellularLocation>
        <location evidence="2">Cell inner membrane</location>
        <topology evidence="2">Multi-pass membrane protein</topology>
    </subcellularLocation>
</comment>
<evidence type="ECO:0000256" key="18">
    <source>
        <dbReference type="SAM" id="Phobius"/>
    </source>
</evidence>
<protein>
    <recommendedName>
        <fullName evidence="5">Magnesium-transporting ATPase, P-type 1</fullName>
        <ecNumber evidence="4">7.2.2.14</ecNumber>
    </recommendedName>
    <alternativeName>
        <fullName evidence="16">Mg(2+) transport ATPase, P-type 1</fullName>
    </alternativeName>
</protein>
<dbReference type="PROSITE" id="PS00154">
    <property type="entry name" value="ATPASE_E1_E2"/>
    <property type="match status" value="1"/>
</dbReference>
<dbReference type="EMBL" id="JBHTFQ010000008">
    <property type="protein sequence ID" value="MFC7705514.1"/>
    <property type="molecule type" value="Genomic_DNA"/>
</dbReference>
<evidence type="ECO:0000313" key="21">
    <source>
        <dbReference type="Proteomes" id="UP001596516"/>
    </source>
</evidence>
<dbReference type="SUPFAM" id="SSF81665">
    <property type="entry name" value="Calcium ATPase, transmembrane domain M"/>
    <property type="match status" value="1"/>
</dbReference>